<organism evidence="8">
    <name type="scientific">Rodentolepis nana</name>
    <name type="common">Dwarf tapeworm</name>
    <name type="synonym">Hymenolepis nana</name>
    <dbReference type="NCBI Taxonomy" id="102285"/>
    <lineage>
        <taxon>Eukaryota</taxon>
        <taxon>Metazoa</taxon>
        <taxon>Spiralia</taxon>
        <taxon>Lophotrochozoa</taxon>
        <taxon>Platyhelminthes</taxon>
        <taxon>Cestoda</taxon>
        <taxon>Eucestoda</taxon>
        <taxon>Cyclophyllidea</taxon>
        <taxon>Hymenolepididae</taxon>
        <taxon>Rodentolepis</taxon>
    </lineage>
</organism>
<proteinExistence type="predicted"/>
<sequence>MAGCDASDLAIGINVDIERTDGRIHSAIISGVNRDRNVVTVEWYERGEAKGKEIDMAAIFRLNPSLRSHDSTADNAALLKDRLTNETVLTNPPQRKAVPQDSSGTTSGIPSAQIGTAATQVCGPRPYRQGAASRLPAPSTRITRARANAAGSSNLFNQQQEELDSQQQQLGTEDICEF</sequence>
<dbReference type="InterPro" id="IPR054473">
    <property type="entry name" value="KIF2A-like_N"/>
</dbReference>
<name>A0A0R3T325_RODNA</name>
<feature type="domain" description="Kinesin-like protein KIF2A-like N-terminal" evidence="5">
    <location>
        <begin position="8"/>
        <end position="60"/>
    </location>
</feature>
<dbReference type="EMBL" id="UZAE01000528">
    <property type="protein sequence ID" value="VDN97240.1"/>
    <property type="molecule type" value="Genomic_DNA"/>
</dbReference>
<keyword evidence="2" id="KW-0493">Microtubule</keyword>
<accession>A0A0R3T325</accession>
<reference evidence="6 7" key="2">
    <citation type="submission" date="2018-11" db="EMBL/GenBank/DDBJ databases">
        <authorList>
            <consortium name="Pathogen Informatics"/>
        </authorList>
    </citation>
    <scope>NUCLEOTIDE SEQUENCE [LARGE SCALE GENOMIC DNA]</scope>
</reference>
<dbReference type="Proteomes" id="UP000278807">
    <property type="component" value="Unassembled WGS sequence"/>
</dbReference>
<feature type="compositionally biased region" description="Polar residues" evidence="4">
    <location>
        <begin position="100"/>
        <end position="119"/>
    </location>
</feature>
<keyword evidence="1" id="KW-0963">Cytoplasm</keyword>
<evidence type="ECO:0000256" key="3">
    <source>
        <dbReference type="ARBA" id="ARBA00023054"/>
    </source>
</evidence>
<protein>
    <submittedName>
        <fullName evidence="8">Kinesin motor domain-containing protein</fullName>
    </submittedName>
</protein>
<dbReference type="Pfam" id="PF22923">
    <property type="entry name" value="KIF2A-like_1st"/>
    <property type="match status" value="1"/>
</dbReference>
<evidence type="ECO:0000259" key="5">
    <source>
        <dbReference type="Pfam" id="PF22923"/>
    </source>
</evidence>
<evidence type="ECO:0000313" key="6">
    <source>
        <dbReference type="EMBL" id="VDN97240.1"/>
    </source>
</evidence>
<keyword evidence="7" id="KW-1185">Reference proteome</keyword>
<dbReference type="AlphaFoldDB" id="A0A0R3T325"/>
<evidence type="ECO:0000256" key="1">
    <source>
        <dbReference type="ARBA" id="ARBA00022490"/>
    </source>
</evidence>
<reference evidence="8" key="1">
    <citation type="submission" date="2017-02" db="UniProtKB">
        <authorList>
            <consortium name="WormBaseParasite"/>
        </authorList>
    </citation>
    <scope>IDENTIFICATION</scope>
</reference>
<evidence type="ECO:0000256" key="4">
    <source>
        <dbReference type="SAM" id="MobiDB-lite"/>
    </source>
</evidence>
<evidence type="ECO:0000256" key="2">
    <source>
        <dbReference type="ARBA" id="ARBA00022701"/>
    </source>
</evidence>
<evidence type="ECO:0000313" key="8">
    <source>
        <dbReference type="WBParaSite" id="HNAJ_0000138201-mRNA-1"/>
    </source>
</evidence>
<dbReference type="OrthoDB" id="3176171at2759"/>
<dbReference type="WBParaSite" id="HNAJ_0000138201-mRNA-1">
    <property type="protein sequence ID" value="HNAJ_0000138201-mRNA-1"/>
    <property type="gene ID" value="HNAJ_0000138201"/>
</dbReference>
<evidence type="ECO:0000313" key="7">
    <source>
        <dbReference type="Proteomes" id="UP000278807"/>
    </source>
</evidence>
<dbReference type="STRING" id="102285.A0A0R3T325"/>
<dbReference type="GO" id="GO:0005874">
    <property type="term" value="C:microtubule"/>
    <property type="evidence" value="ECO:0007669"/>
    <property type="project" value="UniProtKB-KW"/>
</dbReference>
<gene>
    <name evidence="6" type="ORF">HNAJ_LOCUS1381</name>
</gene>
<keyword evidence="3" id="KW-0175">Coiled coil</keyword>
<feature type="region of interest" description="Disordered" evidence="4">
    <location>
        <begin position="84"/>
        <end position="178"/>
    </location>
</feature>